<protein>
    <submittedName>
        <fullName evidence="2">Transposase and inactivated derivatives</fullName>
    </submittedName>
</protein>
<dbReference type="STRING" id="1161099.SAMN05444817_11063"/>
<dbReference type="SUPFAM" id="SSF46689">
    <property type="entry name" value="Homeodomain-like"/>
    <property type="match status" value="1"/>
</dbReference>
<dbReference type="RefSeq" id="WP_084560644.1">
    <property type="nucleotide sequence ID" value="NZ_FTOF01000010.1"/>
</dbReference>
<dbReference type="PANTHER" id="PTHR33215">
    <property type="entry name" value="PROTEIN DISTAL ANTENNA"/>
    <property type="match status" value="1"/>
</dbReference>
<dbReference type="InterPro" id="IPR009057">
    <property type="entry name" value="Homeodomain-like_sf"/>
</dbReference>
<evidence type="ECO:0000313" key="2">
    <source>
        <dbReference type="EMBL" id="SIS51959.1"/>
    </source>
</evidence>
<dbReference type="GO" id="GO:0003677">
    <property type="term" value="F:DNA binding"/>
    <property type="evidence" value="ECO:0007669"/>
    <property type="project" value="InterPro"/>
</dbReference>
<dbReference type="OrthoDB" id="52928at2"/>
<accession>A0A1N7JRI3</accession>
<sequence>MFIVSQPRKTFTPEYRREAAKLVIESARPIAHVSKEIGVSAGLLGKWVKNERQRRGSSDGMSEADLRAEIVRLRRELAEAKIDNEFLSKASAFFAAKQHERKSSS</sequence>
<keyword evidence="3" id="KW-1185">Reference proteome</keyword>
<evidence type="ECO:0000256" key="1">
    <source>
        <dbReference type="SAM" id="Coils"/>
    </source>
</evidence>
<organism evidence="2 3">
    <name type="scientific">Corynebacterium appendicis CIP 107643</name>
    <dbReference type="NCBI Taxonomy" id="1161099"/>
    <lineage>
        <taxon>Bacteria</taxon>
        <taxon>Bacillati</taxon>
        <taxon>Actinomycetota</taxon>
        <taxon>Actinomycetes</taxon>
        <taxon>Mycobacteriales</taxon>
        <taxon>Corynebacteriaceae</taxon>
        <taxon>Corynebacterium</taxon>
    </lineage>
</organism>
<dbReference type="Pfam" id="PF01527">
    <property type="entry name" value="HTH_Tnp_1"/>
    <property type="match status" value="1"/>
</dbReference>
<dbReference type="PANTHER" id="PTHR33215:SF13">
    <property type="entry name" value="PROTEIN DISTAL ANTENNA"/>
    <property type="match status" value="1"/>
</dbReference>
<reference evidence="3" key="1">
    <citation type="submission" date="2017-01" db="EMBL/GenBank/DDBJ databases">
        <authorList>
            <person name="Varghese N."/>
            <person name="Submissions S."/>
        </authorList>
    </citation>
    <scope>NUCLEOTIDE SEQUENCE [LARGE SCALE GENOMIC DNA]</scope>
    <source>
        <strain evidence="3">DSM 44531</strain>
    </source>
</reference>
<feature type="coiled-coil region" evidence="1">
    <location>
        <begin position="63"/>
        <end position="90"/>
    </location>
</feature>
<dbReference type="EMBL" id="FTOF01000010">
    <property type="protein sequence ID" value="SIS51959.1"/>
    <property type="molecule type" value="Genomic_DNA"/>
</dbReference>
<gene>
    <name evidence="2" type="ORF">SAMN05444817_11063</name>
</gene>
<dbReference type="GO" id="GO:0004803">
    <property type="term" value="F:transposase activity"/>
    <property type="evidence" value="ECO:0007669"/>
    <property type="project" value="InterPro"/>
</dbReference>
<dbReference type="InterPro" id="IPR002514">
    <property type="entry name" value="Transposase_8"/>
</dbReference>
<dbReference type="Proteomes" id="UP000186292">
    <property type="component" value="Unassembled WGS sequence"/>
</dbReference>
<evidence type="ECO:0000313" key="3">
    <source>
        <dbReference type="Proteomes" id="UP000186292"/>
    </source>
</evidence>
<dbReference type="GO" id="GO:0006313">
    <property type="term" value="P:DNA transposition"/>
    <property type="evidence" value="ECO:0007669"/>
    <property type="project" value="InterPro"/>
</dbReference>
<keyword evidence="1" id="KW-0175">Coiled coil</keyword>
<dbReference type="Gene3D" id="1.10.10.60">
    <property type="entry name" value="Homeodomain-like"/>
    <property type="match status" value="1"/>
</dbReference>
<name>A0A1N7JRI3_9CORY</name>
<dbReference type="AlphaFoldDB" id="A0A1N7JRI3"/>
<dbReference type="InterPro" id="IPR051839">
    <property type="entry name" value="RD_transcriptional_regulator"/>
</dbReference>
<proteinExistence type="predicted"/>